<sequence length="40" mass="4554">MISKKDQTRKSKTIVNQTAKQTMFGGFLHIEHVAGHTNNR</sequence>
<evidence type="ECO:0000313" key="2">
    <source>
        <dbReference type="Proteomes" id="UP000075455"/>
    </source>
</evidence>
<organism evidence="1 2">
    <name type="scientific">Saccharococcus caldoxylosilyticus</name>
    <dbReference type="NCBI Taxonomy" id="81408"/>
    <lineage>
        <taxon>Bacteria</taxon>
        <taxon>Bacillati</taxon>
        <taxon>Bacillota</taxon>
        <taxon>Bacilli</taxon>
        <taxon>Bacillales</taxon>
        <taxon>Anoxybacillaceae</taxon>
        <taxon>Saccharococcus</taxon>
    </lineage>
</organism>
<proteinExistence type="predicted"/>
<dbReference type="Proteomes" id="UP000075455">
    <property type="component" value="Unassembled WGS sequence"/>
</dbReference>
<protein>
    <submittedName>
        <fullName evidence="1">Uncharacterized protein</fullName>
    </submittedName>
</protein>
<reference evidence="1 2" key="1">
    <citation type="submission" date="2016-01" db="EMBL/GenBank/DDBJ databases">
        <title>Draft Genome Sequences of Seven Thermophilic Sporeformers Isolated from Foods.</title>
        <authorList>
            <person name="Berendsen E.M."/>
            <person name="Wells-Bennik M.H."/>
            <person name="Krawcyk A.O."/>
            <person name="De Jong A."/>
            <person name="Holsappel S."/>
            <person name="Eijlander R.T."/>
            <person name="Kuipers O.P."/>
        </authorList>
    </citation>
    <scope>NUCLEOTIDE SEQUENCE [LARGE SCALE GENOMIC DNA]</scope>
    <source>
        <strain evidence="1 2">B4119</strain>
    </source>
</reference>
<dbReference type="STRING" id="81408.B4119_2403"/>
<gene>
    <name evidence="1" type="ORF">B4119_2403</name>
</gene>
<accession>A0A150LG10</accession>
<comment type="caution">
    <text evidence="1">The sequence shown here is derived from an EMBL/GenBank/DDBJ whole genome shotgun (WGS) entry which is preliminary data.</text>
</comment>
<dbReference type="EMBL" id="LQYS01000085">
    <property type="protein sequence ID" value="KYD10692.1"/>
    <property type="molecule type" value="Genomic_DNA"/>
</dbReference>
<name>A0A150LG10_9BACL</name>
<dbReference type="AlphaFoldDB" id="A0A150LG10"/>
<evidence type="ECO:0000313" key="1">
    <source>
        <dbReference type="EMBL" id="KYD10692.1"/>
    </source>
</evidence>